<evidence type="ECO:0000256" key="2">
    <source>
        <dbReference type="SAM" id="Phobius"/>
    </source>
</evidence>
<dbReference type="Proteomes" id="UP000176853">
    <property type="component" value="Unassembled WGS sequence"/>
</dbReference>
<proteinExistence type="predicted"/>
<dbReference type="EMBL" id="MEVB01000002">
    <property type="protein sequence ID" value="OGC53750.1"/>
    <property type="molecule type" value="Genomic_DNA"/>
</dbReference>
<evidence type="ECO:0000313" key="3">
    <source>
        <dbReference type="EMBL" id="OGC53750.1"/>
    </source>
</evidence>
<keyword evidence="2" id="KW-1133">Transmembrane helix</keyword>
<keyword evidence="2" id="KW-0812">Transmembrane</keyword>
<dbReference type="Pfam" id="PF04977">
    <property type="entry name" value="DivIC"/>
    <property type="match status" value="1"/>
</dbReference>
<evidence type="ECO:0008006" key="5">
    <source>
        <dbReference type="Google" id="ProtNLM"/>
    </source>
</evidence>
<feature type="transmembrane region" description="Helical" evidence="2">
    <location>
        <begin position="23"/>
        <end position="43"/>
    </location>
</feature>
<sequence length="181" mass="20209">MSIFTFCLGQEAWFGSITDKPRFLWAILVNLGVVVNGAILFLMDGKKLRNLVFSGLLIVFSLSFISQAVQVVQRAGRLIDVKGRLNEAIREKELLEKELAYKQSSEFVELEARNKLNMIKPGEEVYVKPRIVGDDLLGAGSESRLSESDGGLLERLFFAPAKAAIVSLFDKIKQILLLFQS</sequence>
<accession>A0A1F4VA34</accession>
<gene>
    <name evidence="3" type="ORF">A2709_02945</name>
</gene>
<evidence type="ECO:0000256" key="1">
    <source>
        <dbReference type="SAM" id="Coils"/>
    </source>
</evidence>
<dbReference type="InterPro" id="IPR007060">
    <property type="entry name" value="FtsL/DivIC"/>
</dbReference>
<organism evidence="3 4">
    <name type="scientific">candidate division WWE3 bacterium RIFCSPHIGHO2_01_FULL_43_9</name>
    <dbReference type="NCBI Taxonomy" id="1802618"/>
    <lineage>
        <taxon>Bacteria</taxon>
        <taxon>Katanobacteria</taxon>
    </lineage>
</organism>
<keyword evidence="2" id="KW-0472">Membrane</keyword>
<dbReference type="AlphaFoldDB" id="A0A1F4VA34"/>
<name>A0A1F4VA34_UNCKA</name>
<protein>
    <recommendedName>
        <fullName evidence="5">Septum formation initiator</fullName>
    </recommendedName>
</protein>
<comment type="caution">
    <text evidence="3">The sequence shown here is derived from an EMBL/GenBank/DDBJ whole genome shotgun (WGS) entry which is preliminary data.</text>
</comment>
<evidence type="ECO:0000313" key="4">
    <source>
        <dbReference type="Proteomes" id="UP000176853"/>
    </source>
</evidence>
<feature type="transmembrane region" description="Helical" evidence="2">
    <location>
        <begin position="50"/>
        <end position="69"/>
    </location>
</feature>
<reference evidence="3 4" key="1">
    <citation type="journal article" date="2016" name="Nat. Commun.">
        <title>Thousands of microbial genomes shed light on interconnected biogeochemical processes in an aquifer system.</title>
        <authorList>
            <person name="Anantharaman K."/>
            <person name="Brown C.T."/>
            <person name="Hug L.A."/>
            <person name="Sharon I."/>
            <person name="Castelle C.J."/>
            <person name="Probst A.J."/>
            <person name="Thomas B.C."/>
            <person name="Singh A."/>
            <person name="Wilkins M.J."/>
            <person name="Karaoz U."/>
            <person name="Brodie E.L."/>
            <person name="Williams K.H."/>
            <person name="Hubbard S.S."/>
            <person name="Banfield J.F."/>
        </authorList>
    </citation>
    <scope>NUCLEOTIDE SEQUENCE [LARGE SCALE GENOMIC DNA]</scope>
</reference>
<feature type="coiled-coil region" evidence="1">
    <location>
        <begin position="78"/>
        <end position="105"/>
    </location>
</feature>
<keyword evidence="1" id="KW-0175">Coiled coil</keyword>